<dbReference type="Proteomes" id="UP000076510">
    <property type="component" value="Unassembled WGS sequence"/>
</dbReference>
<dbReference type="Pfam" id="PF00903">
    <property type="entry name" value="Glyoxalase"/>
    <property type="match status" value="1"/>
</dbReference>
<dbReference type="PROSITE" id="PS51819">
    <property type="entry name" value="VOC"/>
    <property type="match status" value="1"/>
</dbReference>
<sequence length="134" mass="15499">MEAYPMPMFVKMEVRDIERSVKWYKDVLEFNEVYSLRGEENKMVMAHIRGERYQDLMLIPAGSIVHPQGITINLQWHDVHLTAGRAPDSSIVEGPVDRPWNAREVVLIDPDGYRVTLSEILHSSLSFDEVRQGF</sequence>
<reference evidence="2" key="1">
    <citation type="submission" date="2016-01" db="EMBL/GenBank/DDBJ databases">
        <title>Whole genome sequencing of Bhargavaea cecembensis T14.</title>
        <authorList>
            <person name="Hong K.W."/>
        </authorList>
    </citation>
    <scope>NUCLEOTIDE SEQUENCE [LARGE SCALE GENOMIC DNA]</scope>
    <source>
        <strain evidence="2">M19</strain>
    </source>
</reference>
<dbReference type="AlphaFoldDB" id="A0A0J5TKS6"/>
<organism evidence="1 2">
    <name type="scientific">Rossellomorea marisflavi</name>
    <dbReference type="NCBI Taxonomy" id="189381"/>
    <lineage>
        <taxon>Bacteria</taxon>
        <taxon>Bacillati</taxon>
        <taxon>Bacillota</taxon>
        <taxon>Bacilli</taxon>
        <taxon>Bacillales</taxon>
        <taxon>Bacillaceae</taxon>
        <taxon>Rossellomorea</taxon>
    </lineage>
</organism>
<proteinExistence type="predicted"/>
<dbReference type="InterPro" id="IPR029068">
    <property type="entry name" value="Glyas_Bleomycin-R_OHBP_Dase"/>
</dbReference>
<dbReference type="RefSeq" id="WP_048005051.1">
    <property type="nucleotide sequence ID" value="NZ_CP047095.1"/>
</dbReference>
<name>A0A0J5TKS6_9BACI</name>
<dbReference type="SUPFAM" id="SSF54593">
    <property type="entry name" value="Glyoxalase/Bleomycin resistance protein/Dihydroxybiphenyl dioxygenase"/>
    <property type="match status" value="1"/>
</dbReference>
<protein>
    <submittedName>
        <fullName evidence="1">Uncharacterized protein</fullName>
    </submittedName>
</protein>
<dbReference type="EMBL" id="LQQY01000016">
    <property type="protein sequence ID" value="KZE48716.1"/>
    <property type="molecule type" value="Genomic_DNA"/>
</dbReference>
<dbReference type="InterPro" id="IPR004360">
    <property type="entry name" value="Glyas_Fos-R_dOase_dom"/>
</dbReference>
<dbReference type="OrthoDB" id="9796521at2"/>
<dbReference type="PATRIC" id="fig|189381.10.peg.2949"/>
<accession>A0A0J5TKS6</accession>
<evidence type="ECO:0000313" key="1">
    <source>
        <dbReference type="EMBL" id="KZE48716.1"/>
    </source>
</evidence>
<comment type="caution">
    <text evidence="1">The sequence shown here is derived from an EMBL/GenBank/DDBJ whole genome shotgun (WGS) entry which is preliminary data.</text>
</comment>
<evidence type="ECO:0000313" key="2">
    <source>
        <dbReference type="Proteomes" id="UP000076510"/>
    </source>
</evidence>
<dbReference type="InterPro" id="IPR037523">
    <property type="entry name" value="VOC_core"/>
</dbReference>
<gene>
    <name evidence="1" type="ORF">AV649_19280</name>
</gene>
<dbReference type="Gene3D" id="3.10.180.10">
    <property type="entry name" value="2,3-Dihydroxybiphenyl 1,2-Dioxygenase, domain 1"/>
    <property type="match status" value="1"/>
</dbReference>